<dbReference type="Proteomes" id="UP001527202">
    <property type="component" value="Unassembled WGS sequence"/>
</dbReference>
<evidence type="ECO:0000313" key="2">
    <source>
        <dbReference type="EMBL" id="QAV17819.1"/>
    </source>
</evidence>
<dbReference type="KEGG" id="pchi:PC41400_09145"/>
<keyword evidence="4" id="KW-1185">Reference proteome</keyword>
<organism evidence="2 3">
    <name type="scientific">Paenibacillus chitinolyticus</name>
    <dbReference type="NCBI Taxonomy" id="79263"/>
    <lineage>
        <taxon>Bacteria</taxon>
        <taxon>Bacillati</taxon>
        <taxon>Bacillota</taxon>
        <taxon>Bacilli</taxon>
        <taxon>Bacillales</taxon>
        <taxon>Paenibacillaceae</taxon>
        <taxon>Paenibacillus</taxon>
    </lineage>
</organism>
<sequence length="177" mass="20598">MNIKKGSAPIFDLKLLVNEPLTRKELNKEELVFDLEKDCALAVTSMVCDIFEISGAVRFKVSGFGQKDWPVDCRTDLSTVMEQVPEILKKIELNQYDFILDFYEQGMERQVAFSPDKDAIKLTCSSRTHWTPDPVFIHMKREQISRIFEDLYNRFLEVGEILCSDLIQDPLLEEWKV</sequence>
<gene>
    <name evidence="1" type="ORF">M5X16_04060</name>
    <name evidence="2" type="ORF">PC41400_09145</name>
</gene>
<reference evidence="2 3" key="1">
    <citation type="submission" date="2018-01" db="EMBL/GenBank/DDBJ databases">
        <title>The whole genome sequencing and assembly of Paenibacillus chitinolyticus KCCM 41400 strain.</title>
        <authorList>
            <person name="Kim J.-Y."/>
            <person name="Park M.-K."/>
            <person name="Lee Y.-J."/>
            <person name="Yi H."/>
            <person name="Bahn Y.-S."/>
            <person name="Kim J.F."/>
            <person name="Lee D.-W."/>
        </authorList>
    </citation>
    <scope>NUCLEOTIDE SEQUENCE [LARGE SCALE GENOMIC DNA]</scope>
    <source>
        <strain evidence="2 3">KCCM 41400</strain>
    </source>
</reference>
<dbReference type="AlphaFoldDB" id="A0A410WTU1"/>
<dbReference type="GeneID" id="95374972"/>
<dbReference type="RefSeq" id="WP_053228733.1">
    <property type="nucleotide sequence ID" value="NZ_CP026520.1"/>
</dbReference>
<accession>A0A410WTU1</accession>
<proteinExistence type="predicted"/>
<evidence type="ECO:0000313" key="3">
    <source>
        <dbReference type="Proteomes" id="UP000288943"/>
    </source>
</evidence>
<evidence type="ECO:0000313" key="4">
    <source>
        <dbReference type="Proteomes" id="UP001527202"/>
    </source>
</evidence>
<name>A0A410WTU1_9BACL</name>
<evidence type="ECO:0000313" key="1">
    <source>
        <dbReference type="EMBL" id="MCY9594949.1"/>
    </source>
</evidence>
<dbReference type="OrthoDB" id="3436396at2"/>
<dbReference type="EMBL" id="JAMDMJ010000004">
    <property type="protein sequence ID" value="MCY9594949.1"/>
    <property type="molecule type" value="Genomic_DNA"/>
</dbReference>
<dbReference type="EMBL" id="CP026520">
    <property type="protein sequence ID" value="QAV17819.1"/>
    <property type="molecule type" value="Genomic_DNA"/>
</dbReference>
<protein>
    <submittedName>
        <fullName evidence="2">Uncharacterized protein</fullName>
    </submittedName>
</protein>
<reference evidence="1 4" key="2">
    <citation type="submission" date="2022-05" db="EMBL/GenBank/DDBJ databases">
        <title>Genome Sequencing of Bee-Associated Microbes.</title>
        <authorList>
            <person name="Dunlap C."/>
        </authorList>
    </citation>
    <scope>NUCLEOTIDE SEQUENCE [LARGE SCALE GENOMIC DNA]</scope>
    <source>
        <strain evidence="1 4">NRRL B-23120</strain>
    </source>
</reference>
<dbReference type="Proteomes" id="UP000288943">
    <property type="component" value="Chromosome"/>
</dbReference>